<organism evidence="7 8">
    <name type="scientific">Helicocarpus griseus UAMH5409</name>
    <dbReference type="NCBI Taxonomy" id="1447875"/>
    <lineage>
        <taxon>Eukaryota</taxon>
        <taxon>Fungi</taxon>
        <taxon>Dikarya</taxon>
        <taxon>Ascomycota</taxon>
        <taxon>Pezizomycotina</taxon>
        <taxon>Eurotiomycetes</taxon>
        <taxon>Eurotiomycetidae</taxon>
        <taxon>Onygenales</taxon>
        <taxon>Ajellomycetaceae</taxon>
        <taxon>Helicocarpus</taxon>
    </lineage>
</organism>
<reference evidence="7 8" key="1">
    <citation type="submission" date="2017-10" db="EMBL/GenBank/DDBJ databases">
        <title>Comparative genomics in systemic dimorphic fungi from Ajellomycetaceae.</title>
        <authorList>
            <person name="Munoz J.F."/>
            <person name="Mcewen J.G."/>
            <person name="Clay O.K."/>
            <person name="Cuomo C.A."/>
        </authorList>
    </citation>
    <scope>NUCLEOTIDE SEQUENCE [LARGE SCALE GENOMIC DNA]</scope>
    <source>
        <strain evidence="7 8">UAMH5409</strain>
    </source>
</reference>
<dbReference type="Pfam" id="PF00172">
    <property type="entry name" value="Zn_clus"/>
    <property type="match status" value="1"/>
</dbReference>
<dbReference type="SUPFAM" id="SSF57701">
    <property type="entry name" value="Zn2/Cys6 DNA-binding domain"/>
    <property type="match status" value="1"/>
</dbReference>
<dbReference type="Pfam" id="PF11951">
    <property type="entry name" value="Fungal_trans_2"/>
    <property type="match status" value="1"/>
</dbReference>
<keyword evidence="4" id="KW-0539">Nucleus</keyword>
<dbReference type="PROSITE" id="PS50048">
    <property type="entry name" value="ZN2_CY6_FUNGAL_2"/>
    <property type="match status" value="1"/>
</dbReference>
<keyword evidence="2" id="KW-0238">DNA-binding</keyword>
<dbReference type="InterPro" id="IPR001138">
    <property type="entry name" value="Zn2Cys6_DnaBD"/>
</dbReference>
<feature type="region of interest" description="Disordered" evidence="5">
    <location>
        <begin position="90"/>
        <end position="127"/>
    </location>
</feature>
<feature type="compositionally biased region" description="Polar residues" evidence="5">
    <location>
        <begin position="109"/>
        <end position="127"/>
    </location>
</feature>
<evidence type="ECO:0000256" key="1">
    <source>
        <dbReference type="ARBA" id="ARBA00023015"/>
    </source>
</evidence>
<sequence length="565" mass="63543">MSDASNEWQRLTIVKMASYENLNQNLAEKMRRPHRKSRNGCFECKRRRIKCDELKPSCTRCVLGLNKCIYPSTPAPATKLQKDEPLPSLPISSSRFLSPSPSTPPCSERSPSFGVSTRSSPESERGNSCLSHIDALKELSNTDLYHHYLQHTSRTLARCRRDQAAFQIGLPTLALQSKTVFHSLLAVSAACLGCDLISKDSPPDINAVNRILMTGYRHYNMASERMRESISQLDTLKVEHLLASTLLLVPFATSTQQINHWISERTGLQEAHKPLLTTPRDVIIMLRGIQSTLQTLGCDTSEPSYLFPQEIKLVDYHPSLIIETFTEPIPLRTSRTHAMAPIIAATSQKAFIDLQKRLESVYPDSNNDSNNNSEGPTSACSTAFRILNSIRINAFSAQNPTLSPLPCNPEEVPFEPESVSSSQVASWLRSFASRSVSPRPSEEPLTRFFLTFYVQSPQAYLDLVLPLLDRRLATPTDTPSDDIAANLTREQALALDIYAHWSVFMFLVEEESWWIGNLPIVTLAGMLNRYGDNFVNRLWSEGGTGKDKWWPASMLNILREIKQFR</sequence>
<evidence type="ECO:0000256" key="3">
    <source>
        <dbReference type="ARBA" id="ARBA00023163"/>
    </source>
</evidence>
<dbReference type="InterPro" id="IPR036864">
    <property type="entry name" value="Zn2-C6_fun-type_DNA-bd_sf"/>
</dbReference>
<dbReference type="InterPro" id="IPR021858">
    <property type="entry name" value="Fun_TF"/>
</dbReference>
<protein>
    <recommendedName>
        <fullName evidence="6">Zn(2)-C6 fungal-type domain-containing protein</fullName>
    </recommendedName>
</protein>
<evidence type="ECO:0000256" key="4">
    <source>
        <dbReference type="ARBA" id="ARBA00023242"/>
    </source>
</evidence>
<evidence type="ECO:0000259" key="6">
    <source>
        <dbReference type="PROSITE" id="PS50048"/>
    </source>
</evidence>
<dbReference type="AlphaFoldDB" id="A0A2B7XYD6"/>
<proteinExistence type="predicted"/>
<dbReference type="STRING" id="1447875.A0A2B7XYD6"/>
<comment type="caution">
    <text evidence="7">The sequence shown here is derived from an EMBL/GenBank/DDBJ whole genome shotgun (WGS) entry which is preliminary data.</text>
</comment>
<feature type="domain" description="Zn(2)-C6 fungal-type" evidence="6">
    <location>
        <begin position="40"/>
        <end position="70"/>
    </location>
</feature>
<name>A0A2B7XYD6_9EURO</name>
<dbReference type="SMART" id="SM00066">
    <property type="entry name" value="GAL4"/>
    <property type="match status" value="1"/>
</dbReference>
<keyword evidence="3" id="KW-0804">Transcription</keyword>
<keyword evidence="8" id="KW-1185">Reference proteome</keyword>
<keyword evidence="1" id="KW-0805">Transcription regulation</keyword>
<feature type="compositionally biased region" description="Low complexity" evidence="5">
    <location>
        <begin position="90"/>
        <end position="100"/>
    </location>
</feature>
<dbReference type="InterPro" id="IPR053157">
    <property type="entry name" value="Sterol_Uptake_Regulator"/>
</dbReference>
<evidence type="ECO:0000313" key="8">
    <source>
        <dbReference type="Proteomes" id="UP000223968"/>
    </source>
</evidence>
<dbReference type="PROSITE" id="PS00463">
    <property type="entry name" value="ZN2_CY6_FUNGAL_1"/>
    <property type="match status" value="1"/>
</dbReference>
<dbReference type="Gene3D" id="4.10.240.10">
    <property type="entry name" value="Zn(2)-C6 fungal-type DNA-binding domain"/>
    <property type="match status" value="1"/>
</dbReference>
<dbReference type="PANTHER" id="PTHR47784">
    <property type="entry name" value="STEROL UPTAKE CONTROL PROTEIN 2"/>
    <property type="match status" value="1"/>
</dbReference>
<dbReference type="PANTHER" id="PTHR47784:SF5">
    <property type="entry name" value="STEROL UPTAKE CONTROL PROTEIN 2"/>
    <property type="match status" value="1"/>
</dbReference>
<dbReference type="GO" id="GO:0003677">
    <property type="term" value="F:DNA binding"/>
    <property type="evidence" value="ECO:0007669"/>
    <property type="project" value="UniProtKB-KW"/>
</dbReference>
<dbReference type="OrthoDB" id="5295362at2759"/>
<dbReference type="CDD" id="cd00067">
    <property type="entry name" value="GAL4"/>
    <property type="match status" value="1"/>
</dbReference>
<accession>A0A2B7XYD6</accession>
<gene>
    <name evidence="7" type="ORF">AJ79_03617</name>
</gene>
<dbReference type="Proteomes" id="UP000223968">
    <property type="component" value="Unassembled WGS sequence"/>
</dbReference>
<evidence type="ECO:0000256" key="2">
    <source>
        <dbReference type="ARBA" id="ARBA00023125"/>
    </source>
</evidence>
<dbReference type="GO" id="GO:0008270">
    <property type="term" value="F:zinc ion binding"/>
    <property type="evidence" value="ECO:0007669"/>
    <property type="project" value="InterPro"/>
</dbReference>
<dbReference type="GO" id="GO:0001228">
    <property type="term" value="F:DNA-binding transcription activator activity, RNA polymerase II-specific"/>
    <property type="evidence" value="ECO:0007669"/>
    <property type="project" value="TreeGrafter"/>
</dbReference>
<dbReference type="EMBL" id="PDNB01000045">
    <property type="protein sequence ID" value="PGH13487.1"/>
    <property type="molecule type" value="Genomic_DNA"/>
</dbReference>
<evidence type="ECO:0000313" key="7">
    <source>
        <dbReference type="EMBL" id="PGH13487.1"/>
    </source>
</evidence>
<evidence type="ECO:0000256" key="5">
    <source>
        <dbReference type="SAM" id="MobiDB-lite"/>
    </source>
</evidence>